<evidence type="ECO:0000259" key="4">
    <source>
        <dbReference type="PROSITE" id="PS01124"/>
    </source>
</evidence>
<dbReference type="PANTHER" id="PTHR43280:SF32">
    <property type="entry name" value="TRANSCRIPTIONAL REGULATORY PROTEIN"/>
    <property type="match status" value="1"/>
</dbReference>
<dbReference type="Pfam" id="PF12833">
    <property type="entry name" value="HTH_18"/>
    <property type="match status" value="1"/>
</dbReference>
<reference evidence="7" key="1">
    <citation type="submission" date="2017-04" db="EMBL/GenBank/DDBJ databases">
        <title>Function of individual gut microbiota members based on whole genome sequencing of pure cultures obtained from chicken caecum.</title>
        <authorList>
            <person name="Medvecky M."/>
            <person name="Cejkova D."/>
            <person name="Polansky O."/>
            <person name="Karasova D."/>
            <person name="Kubasova T."/>
            <person name="Cizek A."/>
            <person name="Rychlik I."/>
        </authorList>
    </citation>
    <scope>NUCLEOTIDE SEQUENCE [LARGE SCALE GENOMIC DNA]</scope>
    <source>
        <strain evidence="7">An90</strain>
    </source>
</reference>
<gene>
    <name evidence="6" type="ORF">B5G41_06395</name>
    <name evidence="5" type="ORF">F2Y10_07695</name>
</gene>
<dbReference type="Proteomes" id="UP000322940">
    <property type="component" value="Unassembled WGS sequence"/>
</dbReference>
<dbReference type="Gene3D" id="1.10.10.60">
    <property type="entry name" value="Homeodomain-like"/>
    <property type="match status" value="1"/>
</dbReference>
<name>A0A1Y3QWP1_9BACT</name>
<dbReference type="OrthoDB" id="2585681at2"/>
<dbReference type="PANTHER" id="PTHR43280">
    <property type="entry name" value="ARAC-FAMILY TRANSCRIPTIONAL REGULATOR"/>
    <property type="match status" value="1"/>
</dbReference>
<dbReference type="PROSITE" id="PS01124">
    <property type="entry name" value="HTH_ARAC_FAMILY_2"/>
    <property type="match status" value="1"/>
</dbReference>
<evidence type="ECO:0000256" key="1">
    <source>
        <dbReference type="ARBA" id="ARBA00023015"/>
    </source>
</evidence>
<dbReference type="InterPro" id="IPR009057">
    <property type="entry name" value="Homeodomain-like_sf"/>
</dbReference>
<keyword evidence="3" id="KW-0804">Transcription</keyword>
<sequence length="277" mass="31803">MDLTFSTPLKGNLVLCSDYRAAALHRSPGLYKFVWVRRGCLRLEVDHIPMELRAGMLLPLTPLHTLDVTRAEGEYLILAFDSNFYCIFGHDGEVSCSGLLFNGSSEVLRLELSEMRTAALQRVVDDLRAEYGVVDGLREEMLRMQLKRFIIICTRIAREHFSVGADREKLFDTVRRYYVLVDEHFRTKKRVQDYAGLLHRSPKTLANLFASCGQPSPLNIIHDRVNAEARRLLLYTPKSAKEIAYLLGYEDTAAFSRFFAKMNGESITGFRQREKRE</sequence>
<dbReference type="EMBL" id="NFHB01000003">
    <property type="protein sequence ID" value="OUN04083.1"/>
    <property type="molecule type" value="Genomic_DNA"/>
</dbReference>
<proteinExistence type="predicted"/>
<evidence type="ECO:0000313" key="7">
    <source>
        <dbReference type="Proteomes" id="UP000195772"/>
    </source>
</evidence>
<evidence type="ECO:0000256" key="2">
    <source>
        <dbReference type="ARBA" id="ARBA00023125"/>
    </source>
</evidence>
<evidence type="ECO:0000313" key="8">
    <source>
        <dbReference type="Proteomes" id="UP000322940"/>
    </source>
</evidence>
<feature type="domain" description="HTH araC/xylS-type" evidence="4">
    <location>
        <begin position="175"/>
        <end position="273"/>
    </location>
</feature>
<dbReference type="eggNOG" id="COG2207">
    <property type="taxonomic scope" value="Bacteria"/>
</dbReference>
<organism evidence="6 7">
    <name type="scientific">Alistipes onderdonkii</name>
    <dbReference type="NCBI Taxonomy" id="328813"/>
    <lineage>
        <taxon>Bacteria</taxon>
        <taxon>Pseudomonadati</taxon>
        <taxon>Bacteroidota</taxon>
        <taxon>Bacteroidia</taxon>
        <taxon>Bacteroidales</taxon>
        <taxon>Rikenellaceae</taxon>
        <taxon>Alistipes</taxon>
    </lineage>
</organism>
<dbReference type="Proteomes" id="UP000195772">
    <property type="component" value="Unassembled WGS sequence"/>
</dbReference>
<comment type="caution">
    <text evidence="6">The sequence shown here is derived from an EMBL/GenBank/DDBJ whole genome shotgun (WGS) entry which is preliminary data.</text>
</comment>
<evidence type="ECO:0000256" key="3">
    <source>
        <dbReference type="ARBA" id="ARBA00023163"/>
    </source>
</evidence>
<dbReference type="AlphaFoldDB" id="A0A1Y3QWP1"/>
<accession>A0A1Y3QWP1</accession>
<dbReference type="GO" id="GO:0043565">
    <property type="term" value="F:sequence-specific DNA binding"/>
    <property type="evidence" value="ECO:0007669"/>
    <property type="project" value="InterPro"/>
</dbReference>
<protein>
    <submittedName>
        <fullName evidence="6">AraC family transcriptional regulator</fullName>
    </submittedName>
    <submittedName>
        <fullName evidence="5">Helix-turn-helix domain-containing protein</fullName>
    </submittedName>
</protein>
<evidence type="ECO:0000313" key="6">
    <source>
        <dbReference type="EMBL" id="OUN04083.1"/>
    </source>
</evidence>
<dbReference type="GO" id="GO:0003700">
    <property type="term" value="F:DNA-binding transcription factor activity"/>
    <property type="evidence" value="ECO:0007669"/>
    <property type="project" value="InterPro"/>
</dbReference>
<keyword evidence="1" id="KW-0805">Transcription regulation</keyword>
<evidence type="ECO:0000313" key="5">
    <source>
        <dbReference type="EMBL" id="KAA2378930.1"/>
    </source>
</evidence>
<dbReference type="SUPFAM" id="SSF46689">
    <property type="entry name" value="Homeodomain-like"/>
    <property type="match status" value="1"/>
</dbReference>
<keyword evidence="2" id="KW-0238">DNA-binding</keyword>
<reference evidence="6" key="2">
    <citation type="journal article" date="2018" name="BMC Genomics">
        <title>Whole genome sequencing and function prediction of 133 gut anaerobes isolated from chicken caecum in pure cultures.</title>
        <authorList>
            <person name="Medvecky M."/>
            <person name="Cejkova D."/>
            <person name="Polansky O."/>
            <person name="Karasova D."/>
            <person name="Kubasova T."/>
            <person name="Cizek A."/>
            <person name="Rychlik I."/>
        </authorList>
    </citation>
    <scope>NUCLEOTIDE SEQUENCE</scope>
    <source>
        <strain evidence="6">An90</strain>
    </source>
</reference>
<dbReference type="InterPro" id="IPR018060">
    <property type="entry name" value="HTH_AraC"/>
</dbReference>
<dbReference type="SMART" id="SM00342">
    <property type="entry name" value="HTH_ARAC"/>
    <property type="match status" value="1"/>
</dbReference>
<dbReference type="EMBL" id="VVXH01000006">
    <property type="protein sequence ID" value="KAA2378930.1"/>
    <property type="molecule type" value="Genomic_DNA"/>
</dbReference>
<reference evidence="5 8" key="3">
    <citation type="journal article" date="2019" name="Nat. Med.">
        <title>A library of human gut bacterial isolates paired with longitudinal multiomics data enables mechanistic microbiome research.</title>
        <authorList>
            <person name="Poyet M."/>
            <person name="Groussin M."/>
            <person name="Gibbons S.M."/>
            <person name="Avila-Pacheco J."/>
            <person name="Jiang X."/>
            <person name="Kearney S.M."/>
            <person name="Perrotta A.R."/>
            <person name="Berdy B."/>
            <person name="Zhao S."/>
            <person name="Lieberman T.D."/>
            <person name="Swanson P.K."/>
            <person name="Smith M."/>
            <person name="Roesemann S."/>
            <person name="Alexander J.E."/>
            <person name="Rich S.A."/>
            <person name="Livny J."/>
            <person name="Vlamakis H."/>
            <person name="Clish C."/>
            <person name="Bullock K."/>
            <person name="Deik A."/>
            <person name="Scott J."/>
            <person name="Pierce K.A."/>
            <person name="Xavier R.J."/>
            <person name="Alm E.J."/>
        </authorList>
    </citation>
    <scope>NUCLEOTIDE SEQUENCE [LARGE SCALE GENOMIC DNA]</scope>
    <source>
        <strain evidence="5 8">BIOML-A266</strain>
    </source>
</reference>
<dbReference type="RefSeq" id="WP_087401903.1">
    <property type="nucleotide sequence ID" value="NZ_JBDMOR010000004.1"/>
</dbReference>